<name>A0A2M7R7B2_9BACT</name>
<feature type="domain" description="DJ-1/PfpI" evidence="2">
    <location>
        <begin position="49"/>
        <end position="147"/>
    </location>
</feature>
<reference evidence="4" key="1">
    <citation type="submission" date="2017-09" db="EMBL/GenBank/DDBJ databases">
        <title>Depth-based differentiation of microbial function through sediment-hosted aquifers and enrichment of novel symbionts in the deep terrestrial subsurface.</title>
        <authorList>
            <person name="Probst A.J."/>
            <person name="Ladd B."/>
            <person name="Jarett J.K."/>
            <person name="Geller-Mcgrath D.E."/>
            <person name="Sieber C.M.K."/>
            <person name="Emerson J.B."/>
            <person name="Anantharaman K."/>
            <person name="Thomas B.C."/>
            <person name="Malmstrom R."/>
            <person name="Stieglmeier M."/>
            <person name="Klingl A."/>
            <person name="Woyke T."/>
            <person name="Ryan C.M."/>
            <person name="Banfield J.F."/>
        </authorList>
    </citation>
    <scope>NUCLEOTIDE SEQUENCE [LARGE SCALE GENOMIC DNA]</scope>
</reference>
<keyword evidence="1" id="KW-0812">Transmembrane</keyword>
<dbReference type="Gene3D" id="3.40.50.880">
    <property type="match status" value="1"/>
</dbReference>
<proteinExistence type="predicted"/>
<dbReference type="Proteomes" id="UP000230767">
    <property type="component" value="Unassembled WGS sequence"/>
</dbReference>
<evidence type="ECO:0000313" key="3">
    <source>
        <dbReference type="EMBL" id="PIY89332.1"/>
    </source>
</evidence>
<keyword evidence="1" id="KW-0472">Membrane</keyword>
<dbReference type="InterPro" id="IPR029062">
    <property type="entry name" value="Class_I_gatase-like"/>
</dbReference>
<feature type="transmembrane region" description="Helical" evidence="1">
    <location>
        <begin position="6"/>
        <end position="24"/>
    </location>
</feature>
<comment type="caution">
    <text evidence="3">The sequence shown here is derived from an EMBL/GenBank/DDBJ whole genome shotgun (WGS) entry which is preliminary data.</text>
</comment>
<dbReference type="Pfam" id="PF01965">
    <property type="entry name" value="DJ-1_PfpI"/>
    <property type="match status" value="1"/>
</dbReference>
<protein>
    <recommendedName>
        <fullName evidence="2">DJ-1/PfpI domain-containing protein</fullName>
    </recommendedName>
</protein>
<dbReference type="InterPro" id="IPR002818">
    <property type="entry name" value="DJ-1/PfpI"/>
</dbReference>
<organism evidence="3 4">
    <name type="scientific">Candidatus Nealsonbacteria bacterium CG_4_10_14_0_8_um_filter_37_14</name>
    <dbReference type="NCBI Taxonomy" id="1974684"/>
    <lineage>
        <taxon>Bacteria</taxon>
        <taxon>Candidatus Nealsoniibacteriota</taxon>
    </lineage>
</organism>
<accession>A0A2M7R7B2</accession>
<gene>
    <name evidence="3" type="ORF">COY73_01170</name>
</gene>
<dbReference type="SUPFAM" id="SSF52317">
    <property type="entry name" value="Class I glutamine amidotransferase-like"/>
    <property type="match status" value="1"/>
</dbReference>
<sequence length="147" mass="15773">MKRALLFIGIIVIIIIGVLIYKGLVKETGQELLPEEKITMPKTLQGKTIAMVTAFRDFRDIEYFIPRDVLAGAGAKIVTVSSQKGIAIGADGGEATVDLGVSEFKVEDFDAVVFIGGPGMAKKLDDEGFQKIARDTIKADKVLGAIC</sequence>
<dbReference type="AlphaFoldDB" id="A0A2M7R7B2"/>
<feature type="non-terminal residue" evidence="3">
    <location>
        <position position="147"/>
    </location>
</feature>
<evidence type="ECO:0000313" key="4">
    <source>
        <dbReference type="Proteomes" id="UP000230767"/>
    </source>
</evidence>
<evidence type="ECO:0000256" key="1">
    <source>
        <dbReference type="SAM" id="Phobius"/>
    </source>
</evidence>
<keyword evidence="1" id="KW-1133">Transmembrane helix</keyword>
<evidence type="ECO:0000259" key="2">
    <source>
        <dbReference type="Pfam" id="PF01965"/>
    </source>
</evidence>
<dbReference type="EMBL" id="PFLW01000034">
    <property type="protein sequence ID" value="PIY89332.1"/>
    <property type="molecule type" value="Genomic_DNA"/>
</dbReference>